<dbReference type="GO" id="GO:0008483">
    <property type="term" value="F:transaminase activity"/>
    <property type="evidence" value="ECO:0007669"/>
    <property type="project" value="UniProtKB-KW"/>
</dbReference>
<comment type="catalytic activity">
    <reaction evidence="5">
        <text>(sulfur carrier)-H + L-cysteine = (sulfur carrier)-SH + L-alanine</text>
        <dbReference type="Rhea" id="RHEA:43892"/>
        <dbReference type="Rhea" id="RHEA-COMP:14737"/>
        <dbReference type="Rhea" id="RHEA-COMP:14739"/>
        <dbReference type="ChEBI" id="CHEBI:29917"/>
        <dbReference type="ChEBI" id="CHEBI:35235"/>
        <dbReference type="ChEBI" id="CHEBI:57972"/>
        <dbReference type="ChEBI" id="CHEBI:64428"/>
        <dbReference type="EC" id="2.8.1.7"/>
    </reaction>
</comment>
<dbReference type="AlphaFoldDB" id="A0A9Q4G0Y8"/>
<evidence type="ECO:0000256" key="4">
    <source>
        <dbReference type="ARBA" id="ARBA00022898"/>
    </source>
</evidence>
<comment type="cofactor">
    <cofactor evidence="1">
        <name>pyridoxal 5'-phosphate</name>
        <dbReference type="ChEBI" id="CHEBI:597326"/>
    </cofactor>
</comment>
<dbReference type="RefSeq" id="WP_257822776.1">
    <property type="nucleotide sequence ID" value="NZ_JABXYM010000001.1"/>
</dbReference>
<evidence type="ECO:0000256" key="1">
    <source>
        <dbReference type="ARBA" id="ARBA00001933"/>
    </source>
</evidence>
<dbReference type="SUPFAM" id="SSF53383">
    <property type="entry name" value="PLP-dependent transferases"/>
    <property type="match status" value="1"/>
</dbReference>
<dbReference type="InterPro" id="IPR010969">
    <property type="entry name" value="Cys_dSase-rel_unknwn_funct"/>
</dbReference>
<keyword evidence="4" id="KW-0663">Pyridoxal phosphate</keyword>
<protein>
    <recommendedName>
        <fullName evidence="3">cysteine desulfurase</fullName>
        <ecNumber evidence="3">2.8.1.7</ecNumber>
    </recommendedName>
</protein>
<dbReference type="Gene3D" id="3.40.640.10">
    <property type="entry name" value="Type I PLP-dependent aspartate aminotransferase-like (Major domain)"/>
    <property type="match status" value="1"/>
</dbReference>
<dbReference type="InterPro" id="IPR000192">
    <property type="entry name" value="Aminotrans_V_dom"/>
</dbReference>
<name>A0A9Q4G0Y8_SALAG</name>
<gene>
    <name evidence="8" type="ORF">HXA33_18440</name>
</gene>
<dbReference type="PANTHER" id="PTHR43586:SF4">
    <property type="entry name" value="ISOPENICILLIN N EPIMERASE"/>
    <property type="match status" value="1"/>
</dbReference>
<feature type="domain" description="Aminotransferase class V" evidence="7">
    <location>
        <begin position="2"/>
        <end position="370"/>
    </location>
</feature>
<dbReference type="InterPro" id="IPR016454">
    <property type="entry name" value="Cysteine_dSase"/>
</dbReference>
<dbReference type="PIRSF" id="PIRSF005572">
    <property type="entry name" value="NifS"/>
    <property type="match status" value="1"/>
</dbReference>
<evidence type="ECO:0000313" key="9">
    <source>
        <dbReference type="Proteomes" id="UP001057753"/>
    </source>
</evidence>
<dbReference type="InterPro" id="IPR015424">
    <property type="entry name" value="PyrdxlP-dep_Trfase"/>
</dbReference>
<organism evidence="8 9">
    <name type="scientific">Salipaludibacillus agaradhaerens</name>
    <name type="common">Bacillus agaradhaerens</name>
    <dbReference type="NCBI Taxonomy" id="76935"/>
    <lineage>
        <taxon>Bacteria</taxon>
        <taxon>Bacillati</taxon>
        <taxon>Bacillota</taxon>
        <taxon>Bacilli</taxon>
        <taxon>Bacillales</taxon>
        <taxon>Bacillaceae</taxon>
    </lineage>
</organism>
<sequence length="383" mass="41672">MIYFDQAASSFPKPVGVAEAMVEAVQLFAANPGRSGHQLARQANEVVEKTRKKLALLFHHESERHIVFSLNATTALNQAIEGLMWEPHDHIIATQLEHNAVRRPLERLKKEKNIHVTYVQKDSGQEWAELIEATMTEHTKLVIVTHGSNVTGEILPLKEISEVVSEHNALLCVDASQTAGIVDINMATMGIDMLAFPGHKGLMGPQGTGVLMVKKHVALRPLIVGGTGDASESPEQPETWPERLESGTINTPGIAGLLKGIETIHDMGIKTIYEHEKKLAIRCIDGLNAIGGIEIVGPDTHQERLGVVSFLVKGVDPHEMAIILDNHYHVAVRAGLHCSPLAHQVCGSSETGLVRASFGLYNTLDEVDTFLSAVAEIKEGLLE</sequence>
<accession>A0A9Q4G0Y8</accession>
<dbReference type="Gene3D" id="3.90.1150.10">
    <property type="entry name" value="Aspartate Aminotransferase, domain 1"/>
    <property type="match status" value="1"/>
</dbReference>
<comment type="similarity">
    <text evidence="2">Belongs to the class-V pyridoxal-phosphate-dependent aminotransferase family. Csd subfamily.</text>
</comment>
<feature type="region of interest" description="Disordered" evidence="6">
    <location>
        <begin position="225"/>
        <end position="246"/>
    </location>
</feature>
<evidence type="ECO:0000259" key="7">
    <source>
        <dbReference type="Pfam" id="PF00266"/>
    </source>
</evidence>
<dbReference type="EC" id="2.8.1.7" evidence="3"/>
<keyword evidence="9" id="KW-1185">Reference proteome</keyword>
<evidence type="ECO:0000313" key="8">
    <source>
        <dbReference type="EMBL" id="MCR6098492.1"/>
    </source>
</evidence>
<proteinExistence type="inferred from homology"/>
<dbReference type="InterPro" id="IPR015422">
    <property type="entry name" value="PyrdxlP-dep_Trfase_small"/>
</dbReference>
<dbReference type="Pfam" id="PF00266">
    <property type="entry name" value="Aminotran_5"/>
    <property type="match status" value="1"/>
</dbReference>
<evidence type="ECO:0000256" key="3">
    <source>
        <dbReference type="ARBA" id="ARBA00012239"/>
    </source>
</evidence>
<dbReference type="PANTHER" id="PTHR43586">
    <property type="entry name" value="CYSTEINE DESULFURASE"/>
    <property type="match status" value="1"/>
</dbReference>
<evidence type="ECO:0000256" key="5">
    <source>
        <dbReference type="ARBA" id="ARBA00050776"/>
    </source>
</evidence>
<reference evidence="8" key="1">
    <citation type="submission" date="2020-06" db="EMBL/GenBank/DDBJ databases">
        <title>Insight into the genomes of haloalkaliphilic bacilli from Kenyan soda lakes.</title>
        <authorList>
            <person name="Mwirichia R."/>
            <person name="Villamizar G.C."/>
            <person name="Poehlein A."/>
            <person name="Mugweru J."/>
            <person name="Kipnyargis A."/>
            <person name="Kiplimo D."/>
            <person name="Orwa P."/>
            <person name="Daniel R."/>
        </authorList>
    </citation>
    <scope>NUCLEOTIDE SEQUENCE</scope>
    <source>
        <strain evidence="8">B1096_S55</strain>
    </source>
</reference>
<keyword evidence="8" id="KW-0032">Aminotransferase</keyword>
<dbReference type="Proteomes" id="UP001057753">
    <property type="component" value="Unassembled WGS sequence"/>
</dbReference>
<dbReference type="NCBIfam" id="TIGR01977">
    <property type="entry name" value="am_tr_V_EF2568"/>
    <property type="match status" value="1"/>
</dbReference>
<dbReference type="GO" id="GO:0031071">
    <property type="term" value="F:cysteine desulfurase activity"/>
    <property type="evidence" value="ECO:0007669"/>
    <property type="project" value="UniProtKB-EC"/>
</dbReference>
<dbReference type="InterPro" id="IPR015421">
    <property type="entry name" value="PyrdxlP-dep_Trfase_major"/>
</dbReference>
<dbReference type="EMBL" id="JABXYM010000001">
    <property type="protein sequence ID" value="MCR6098492.1"/>
    <property type="molecule type" value="Genomic_DNA"/>
</dbReference>
<keyword evidence="8" id="KW-0808">Transferase</keyword>
<evidence type="ECO:0000256" key="2">
    <source>
        <dbReference type="ARBA" id="ARBA00010447"/>
    </source>
</evidence>
<comment type="caution">
    <text evidence="8">The sequence shown here is derived from an EMBL/GenBank/DDBJ whole genome shotgun (WGS) entry which is preliminary data.</text>
</comment>
<evidence type="ECO:0000256" key="6">
    <source>
        <dbReference type="SAM" id="MobiDB-lite"/>
    </source>
</evidence>